<evidence type="ECO:0000256" key="3">
    <source>
        <dbReference type="ARBA" id="ARBA00008757"/>
    </source>
</evidence>
<evidence type="ECO:0000256" key="1">
    <source>
        <dbReference type="ARBA" id="ARBA00003264"/>
    </source>
</evidence>
<dbReference type="Proteomes" id="UP000759537">
    <property type="component" value="Unassembled WGS sequence"/>
</dbReference>
<organism evidence="13 14">
    <name type="scientific">Russula ochroleuca</name>
    <dbReference type="NCBI Taxonomy" id="152965"/>
    <lineage>
        <taxon>Eukaryota</taxon>
        <taxon>Fungi</taxon>
        <taxon>Dikarya</taxon>
        <taxon>Basidiomycota</taxon>
        <taxon>Agaricomycotina</taxon>
        <taxon>Agaricomycetes</taxon>
        <taxon>Russulales</taxon>
        <taxon>Russulaceae</taxon>
        <taxon>Russula</taxon>
    </lineage>
</organism>
<evidence type="ECO:0000256" key="10">
    <source>
        <dbReference type="ARBA" id="ARBA00048898"/>
    </source>
</evidence>
<dbReference type="PANTHER" id="PTHR28629">
    <property type="entry name" value="TRIOKINASE/FMN CYCLASE"/>
    <property type="match status" value="1"/>
</dbReference>
<dbReference type="GO" id="GO:0005829">
    <property type="term" value="C:cytosol"/>
    <property type="evidence" value="ECO:0007669"/>
    <property type="project" value="TreeGrafter"/>
</dbReference>
<accession>A0A9P5K1B1</accession>
<dbReference type="GO" id="GO:0050354">
    <property type="term" value="F:triokinase activity"/>
    <property type="evidence" value="ECO:0007669"/>
    <property type="project" value="UniProtKB-EC"/>
</dbReference>
<reference evidence="13" key="1">
    <citation type="submission" date="2019-10" db="EMBL/GenBank/DDBJ databases">
        <authorList>
            <consortium name="DOE Joint Genome Institute"/>
            <person name="Kuo A."/>
            <person name="Miyauchi S."/>
            <person name="Kiss E."/>
            <person name="Drula E."/>
            <person name="Kohler A."/>
            <person name="Sanchez-Garcia M."/>
            <person name="Andreopoulos B."/>
            <person name="Barry K.W."/>
            <person name="Bonito G."/>
            <person name="Buee M."/>
            <person name="Carver A."/>
            <person name="Chen C."/>
            <person name="Cichocki N."/>
            <person name="Clum A."/>
            <person name="Culley D."/>
            <person name="Crous P.W."/>
            <person name="Fauchery L."/>
            <person name="Girlanda M."/>
            <person name="Hayes R."/>
            <person name="Keri Z."/>
            <person name="LaButti K."/>
            <person name="Lipzen A."/>
            <person name="Lombard V."/>
            <person name="Magnuson J."/>
            <person name="Maillard F."/>
            <person name="Morin E."/>
            <person name="Murat C."/>
            <person name="Nolan M."/>
            <person name="Ohm R."/>
            <person name="Pangilinan J."/>
            <person name="Pereira M."/>
            <person name="Perotto S."/>
            <person name="Peter M."/>
            <person name="Riley R."/>
            <person name="Sitrit Y."/>
            <person name="Stielow B."/>
            <person name="Szollosi G."/>
            <person name="Zifcakova L."/>
            <person name="Stursova M."/>
            <person name="Spatafora J.W."/>
            <person name="Tedersoo L."/>
            <person name="Vaario L.-M."/>
            <person name="Yamada A."/>
            <person name="Yan M."/>
            <person name="Wang P."/>
            <person name="Xu J."/>
            <person name="Bruns T."/>
            <person name="Baldrian P."/>
            <person name="Vilgalys R."/>
            <person name="Henrissat B."/>
            <person name="Grigoriev I.V."/>
            <person name="Hibbett D."/>
            <person name="Nagy L.G."/>
            <person name="Martin F.M."/>
        </authorList>
    </citation>
    <scope>NUCLEOTIDE SEQUENCE</scope>
    <source>
        <strain evidence="13">Prilba</strain>
    </source>
</reference>
<dbReference type="Pfam" id="PF02734">
    <property type="entry name" value="Dak2"/>
    <property type="match status" value="1"/>
</dbReference>
<dbReference type="EMBL" id="WHVB01000016">
    <property type="protein sequence ID" value="KAF8475236.1"/>
    <property type="molecule type" value="Genomic_DNA"/>
</dbReference>
<comment type="pathway">
    <text evidence="2">Polyol metabolism; glycerol fermentation; glycerone phosphate from glycerol (oxidative route): step 2/2.</text>
</comment>
<dbReference type="InterPro" id="IPR036117">
    <property type="entry name" value="DhaL_dom_sf"/>
</dbReference>
<keyword evidence="14" id="KW-1185">Reference proteome</keyword>
<keyword evidence="7" id="KW-0319">Glycerol metabolism</keyword>
<feature type="domain" description="DhaK" evidence="12">
    <location>
        <begin position="1"/>
        <end position="352"/>
    </location>
</feature>
<dbReference type="InterPro" id="IPR004007">
    <property type="entry name" value="DhaL_dom"/>
</dbReference>
<keyword evidence="5" id="KW-0547">Nucleotide-binding</keyword>
<dbReference type="SUPFAM" id="SSF82549">
    <property type="entry name" value="DAK1/DegV-like"/>
    <property type="match status" value="1"/>
</dbReference>
<dbReference type="GO" id="GO:0019563">
    <property type="term" value="P:glycerol catabolic process"/>
    <property type="evidence" value="ECO:0007669"/>
    <property type="project" value="TreeGrafter"/>
</dbReference>
<comment type="catalytic activity">
    <reaction evidence="10">
        <text>dihydroxyacetone + ATP = dihydroxyacetone phosphate + ADP + H(+)</text>
        <dbReference type="Rhea" id="RHEA:15773"/>
        <dbReference type="ChEBI" id="CHEBI:15378"/>
        <dbReference type="ChEBI" id="CHEBI:16016"/>
        <dbReference type="ChEBI" id="CHEBI:30616"/>
        <dbReference type="ChEBI" id="CHEBI:57642"/>
        <dbReference type="ChEBI" id="CHEBI:456216"/>
        <dbReference type="EC" id="2.7.1.29"/>
    </reaction>
</comment>
<protein>
    <submittedName>
        <fullName evidence="13">Dihydroxyacetone kinase 1</fullName>
    </submittedName>
</protein>
<dbReference type="InterPro" id="IPR004006">
    <property type="entry name" value="DhaK_dom"/>
</dbReference>
<dbReference type="Pfam" id="PF02733">
    <property type="entry name" value="Dak1"/>
    <property type="match status" value="1"/>
</dbReference>
<evidence type="ECO:0000256" key="2">
    <source>
        <dbReference type="ARBA" id="ARBA00004778"/>
    </source>
</evidence>
<evidence type="ECO:0000313" key="13">
    <source>
        <dbReference type="EMBL" id="KAF8475236.1"/>
    </source>
</evidence>
<comment type="caution">
    <text evidence="13">The sequence shown here is derived from an EMBL/GenBank/DDBJ whole genome shotgun (WGS) entry which is preliminary data.</text>
</comment>
<evidence type="ECO:0000259" key="11">
    <source>
        <dbReference type="PROSITE" id="PS51480"/>
    </source>
</evidence>
<sequence>MPDKVNLSTGDSADDLRKREIIRGRPKFGSVYLLGTFFINAGSHAAASVAGHKADQDRSRVGLICGGGSGQGMLSAAVCGNIFASPGPTQVRCAIELVDNDKGNYTGDVLNFGLAKEQFAAQHPSKVDKVKFLVVGDDVAVGKTQGGIVGRRGLAGTVLIYKIEGALAEAGVGLDEVYSIAEWVSQNIATIGVGLEHCHVPGTMAGEAHLTSSEIEIGMGIHNEAGVQCVSPVPPLSRLVQTLLDLLLSQSDPERGFLSIQGSGKDNVVLLVNNLGGVSELELAGIAREAITALSARGVRVLRVISGTFMTSLNMPGFSLTLLLLPSSSSTAAPPEDVILRLLDASTSAPGWKWTSCAPPSELPPPPAPLISERAADNALKVRAQDVQGFVLAVERACNALDKAEPEITRMDTISGDGDCGLTLQTGANAVLARLRAGSISGEDVIGAHRHGGTSGALYSIFFSALAQSLSTSPAGVVAVHDWSRAVSAAHEQLYTYTRARTPSRTLIDPLAAFSDVFTANPSDLRSVVEKAAEAAEATRDIEARVGRSAYVEAGLLKRERVPDPGA</sequence>
<comment type="similarity">
    <text evidence="3">Belongs to the dihydroxyacetone kinase (DAK) family.</text>
</comment>
<comment type="catalytic activity">
    <reaction evidence="9">
        <text>D-glyceraldehyde + ATP = D-glyceraldehyde 3-phosphate + ADP + H(+)</text>
        <dbReference type="Rhea" id="RHEA:13941"/>
        <dbReference type="ChEBI" id="CHEBI:15378"/>
        <dbReference type="ChEBI" id="CHEBI:17378"/>
        <dbReference type="ChEBI" id="CHEBI:30616"/>
        <dbReference type="ChEBI" id="CHEBI:59776"/>
        <dbReference type="ChEBI" id="CHEBI:456216"/>
        <dbReference type="EC" id="2.7.1.28"/>
    </reaction>
</comment>
<keyword evidence="6 13" id="KW-0418">Kinase</keyword>
<evidence type="ECO:0000259" key="12">
    <source>
        <dbReference type="PROSITE" id="PS51481"/>
    </source>
</evidence>
<dbReference type="GO" id="GO:0005524">
    <property type="term" value="F:ATP binding"/>
    <property type="evidence" value="ECO:0007669"/>
    <property type="project" value="UniProtKB-KW"/>
</dbReference>
<gene>
    <name evidence="13" type="ORF">DFH94DRAFT_795221</name>
</gene>
<name>A0A9P5K1B1_9AGAM</name>
<dbReference type="AlphaFoldDB" id="A0A9P5K1B1"/>
<evidence type="ECO:0000256" key="6">
    <source>
        <dbReference type="ARBA" id="ARBA00022777"/>
    </source>
</evidence>
<dbReference type="SUPFAM" id="SSF101473">
    <property type="entry name" value="DhaL-like"/>
    <property type="match status" value="1"/>
</dbReference>
<dbReference type="Gene3D" id="3.40.50.10440">
    <property type="entry name" value="Dihydroxyacetone kinase, domain 1"/>
    <property type="match status" value="1"/>
</dbReference>
<dbReference type="PROSITE" id="PS51480">
    <property type="entry name" value="DHAL"/>
    <property type="match status" value="1"/>
</dbReference>
<dbReference type="GO" id="GO:0004371">
    <property type="term" value="F:glycerone kinase activity"/>
    <property type="evidence" value="ECO:0007669"/>
    <property type="project" value="UniProtKB-EC"/>
</dbReference>
<reference evidence="13" key="2">
    <citation type="journal article" date="2020" name="Nat. Commun.">
        <title>Large-scale genome sequencing of mycorrhizal fungi provides insights into the early evolution of symbiotic traits.</title>
        <authorList>
            <person name="Miyauchi S."/>
            <person name="Kiss E."/>
            <person name="Kuo A."/>
            <person name="Drula E."/>
            <person name="Kohler A."/>
            <person name="Sanchez-Garcia M."/>
            <person name="Morin E."/>
            <person name="Andreopoulos B."/>
            <person name="Barry K.W."/>
            <person name="Bonito G."/>
            <person name="Buee M."/>
            <person name="Carver A."/>
            <person name="Chen C."/>
            <person name="Cichocki N."/>
            <person name="Clum A."/>
            <person name="Culley D."/>
            <person name="Crous P.W."/>
            <person name="Fauchery L."/>
            <person name="Girlanda M."/>
            <person name="Hayes R.D."/>
            <person name="Keri Z."/>
            <person name="LaButti K."/>
            <person name="Lipzen A."/>
            <person name="Lombard V."/>
            <person name="Magnuson J."/>
            <person name="Maillard F."/>
            <person name="Murat C."/>
            <person name="Nolan M."/>
            <person name="Ohm R.A."/>
            <person name="Pangilinan J."/>
            <person name="Pereira M.F."/>
            <person name="Perotto S."/>
            <person name="Peter M."/>
            <person name="Pfister S."/>
            <person name="Riley R."/>
            <person name="Sitrit Y."/>
            <person name="Stielow J.B."/>
            <person name="Szollosi G."/>
            <person name="Zifcakova L."/>
            <person name="Stursova M."/>
            <person name="Spatafora J.W."/>
            <person name="Tedersoo L."/>
            <person name="Vaario L.M."/>
            <person name="Yamada A."/>
            <person name="Yan M."/>
            <person name="Wang P."/>
            <person name="Xu J."/>
            <person name="Bruns T."/>
            <person name="Baldrian P."/>
            <person name="Vilgalys R."/>
            <person name="Dunand C."/>
            <person name="Henrissat B."/>
            <person name="Grigoriev I.V."/>
            <person name="Hibbett D."/>
            <person name="Nagy L.G."/>
            <person name="Martin F.M."/>
        </authorList>
    </citation>
    <scope>NUCLEOTIDE SEQUENCE</scope>
    <source>
        <strain evidence="13">Prilba</strain>
    </source>
</reference>
<evidence type="ECO:0000256" key="9">
    <source>
        <dbReference type="ARBA" id="ARBA00047974"/>
    </source>
</evidence>
<dbReference type="PANTHER" id="PTHR28629:SF14">
    <property type="entry name" value="DIHYDROXYACETONE KINASE 1"/>
    <property type="match status" value="1"/>
</dbReference>
<dbReference type="PROSITE" id="PS51481">
    <property type="entry name" value="DHAK"/>
    <property type="match status" value="1"/>
</dbReference>
<dbReference type="Gene3D" id="3.30.1180.20">
    <property type="entry name" value="Dihydroxyacetone kinase, domain 2"/>
    <property type="match status" value="1"/>
</dbReference>
<keyword evidence="8" id="KW-0067">ATP-binding</keyword>
<evidence type="ECO:0000256" key="8">
    <source>
        <dbReference type="ARBA" id="ARBA00022840"/>
    </source>
</evidence>
<keyword evidence="4" id="KW-0808">Transferase</keyword>
<proteinExistence type="inferred from homology"/>
<feature type="domain" description="DhaL" evidence="11">
    <location>
        <begin position="388"/>
        <end position="567"/>
    </location>
</feature>
<dbReference type="OrthoDB" id="1724672at2759"/>
<dbReference type="SMART" id="SM01120">
    <property type="entry name" value="Dak2"/>
    <property type="match status" value="1"/>
</dbReference>
<comment type="function">
    <text evidence="1">Catalyzes both the phosphorylation of dihydroxyacetone and of glyceraldehyde.</text>
</comment>
<dbReference type="InterPro" id="IPR050861">
    <property type="entry name" value="Dihydroxyacetone_Kinase"/>
</dbReference>
<evidence type="ECO:0000256" key="7">
    <source>
        <dbReference type="ARBA" id="ARBA00022798"/>
    </source>
</evidence>
<evidence type="ECO:0000256" key="5">
    <source>
        <dbReference type="ARBA" id="ARBA00022741"/>
    </source>
</evidence>
<dbReference type="FunFam" id="3.30.1180.20:FF:000001">
    <property type="entry name" value="Dihydroxyacetone kinase 1"/>
    <property type="match status" value="1"/>
</dbReference>
<dbReference type="Gene3D" id="1.25.40.340">
    <property type="match status" value="1"/>
</dbReference>
<evidence type="ECO:0000256" key="4">
    <source>
        <dbReference type="ARBA" id="ARBA00022679"/>
    </source>
</evidence>
<evidence type="ECO:0000313" key="14">
    <source>
        <dbReference type="Proteomes" id="UP000759537"/>
    </source>
</evidence>